<protein>
    <recommendedName>
        <fullName evidence="1">Phlebovirus glycoprotein G2 fusion domain-containing protein</fullName>
    </recommendedName>
</protein>
<proteinExistence type="predicted"/>
<sequence>MRPYMTEVERVKITVISLQEPTITAINQRYAISENAAFILPGRFFVPVECSDEAQVQTQFSTCTNRIRCQCENALRCQCPEESLSHLRNSSALPIETPSYKLTKEDDSVMTITEEGEFVLTLDSKNVRNRDREKVRNSDN</sequence>
<evidence type="ECO:0000313" key="2">
    <source>
        <dbReference type="EMBL" id="KAK6762658.1"/>
    </source>
</evidence>
<comment type="caution">
    <text evidence="2">The sequence shown here is derived from an EMBL/GenBank/DDBJ whole genome shotgun (WGS) entry which is preliminary data.</text>
</comment>
<dbReference type="EMBL" id="JAVFWL010000006">
    <property type="protein sequence ID" value="KAK6762658.1"/>
    <property type="molecule type" value="Genomic_DNA"/>
</dbReference>
<dbReference type="InterPro" id="IPR009878">
    <property type="entry name" value="Phlebovirus_G2_fusion"/>
</dbReference>
<keyword evidence="3" id="KW-1185">Reference proteome</keyword>
<evidence type="ECO:0000259" key="1">
    <source>
        <dbReference type="Pfam" id="PF07245"/>
    </source>
</evidence>
<dbReference type="Proteomes" id="UP001303046">
    <property type="component" value="Unassembled WGS sequence"/>
</dbReference>
<accession>A0ABR1EJ83</accession>
<feature type="domain" description="Phlebovirus glycoprotein G2 fusion" evidence="1">
    <location>
        <begin position="7"/>
        <end position="117"/>
    </location>
</feature>
<evidence type="ECO:0000313" key="3">
    <source>
        <dbReference type="Proteomes" id="UP001303046"/>
    </source>
</evidence>
<gene>
    <name evidence="2" type="primary">Necator_chrX.g23560</name>
    <name evidence="2" type="ORF">RB195_023396</name>
</gene>
<reference evidence="2 3" key="1">
    <citation type="submission" date="2023-08" db="EMBL/GenBank/DDBJ databases">
        <title>A Necator americanus chromosomal reference genome.</title>
        <authorList>
            <person name="Ilik V."/>
            <person name="Petrzelkova K.J."/>
            <person name="Pardy F."/>
            <person name="Fuh T."/>
            <person name="Niatou-Singa F.S."/>
            <person name="Gouil Q."/>
            <person name="Baker L."/>
            <person name="Ritchie M.E."/>
            <person name="Jex A.R."/>
            <person name="Gazzola D."/>
            <person name="Li H."/>
            <person name="Toshio Fujiwara R."/>
            <person name="Zhan B."/>
            <person name="Aroian R.V."/>
            <person name="Pafco B."/>
            <person name="Schwarz E.M."/>
        </authorList>
    </citation>
    <scope>NUCLEOTIDE SEQUENCE [LARGE SCALE GENOMIC DNA]</scope>
    <source>
        <strain evidence="2 3">Aroian</strain>
        <tissue evidence="2">Whole animal</tissue>
    </source>
</reference>
<name>A0ABR1EJ83_NECAM</name>
<dbReference type="Pfam" id="PF07245">
    <property type="entry name" value="Phlebovirus_G2"/>
    <property type="match status" value="1"/>
</dbReference>
<organism evidence="2 3">
    <name type="scientific">Necator americanus</name>
    <name type="common">Human hookworm</name>
    <dbReference type="NCBI Taxonomy" id="51031"/>
    <lineage>
        <taxon>Eukaryota</taxon>
        <taxon>Metazoa</taxon>
        <taxon>Ecdysozoa</taxon>
        <taxon>Nematoda</taxon>
        <taxon>Chromadorea</taxon>
        <taxon>Rhabditida</taxon>
        <taxon>Rhabditina</taxon>
        <taxon>Rhabditomorpha</taxon>
        <taxon>Strongyloidea</taxon>
        <taxon>Ancylostomatidae</taxon>
        <taxon>Bunostominae</taxon>
        <taxon>Necator</taxon>
    </lineage>
</organism>